<keyword evidence="4 5" id="KW-0067">ATP-binding</keyword>
<evidence type="ECO:0000256" key="3">
    <source>
        <dbReference type="ARBA" id="ARBA00022777"/>
    </source>
</evidence>
<dbReference type="InterPro" id="IPR008271">
    <property type="entry name" value="Ser/Thr_kinase_AS"/>
</dbReference>
<dbReference type="GO" id="GO:0004674">
    <property type="term" value="F:protein serine/threonine kinase activity"/>
    <property type="evidence" value="ECO:0007669"/>
    <property type="project" value="TreeGrafter"/>
</dbReference>
<evidence type="ECO:0000256" key="4">
    <source>
        <dbReference type="ARBA" id="ARBA00022840"/>
    </source>
</evidence>
<dbReference type="SUPFAM" id="SSF56112">
    <property type="entry name" value="Protein kinase-like (PK-like)"/>
    <property type="match status" value="1"/>
</dbReference>
<dbReference type="Pfam" id="PF00069">
    <property type="entry name" value="Pkinase"/>
    <property type="match status" value="1"/>
</dbReference>
<dbReference type="PANTHER" id="PTHR43289">
    <property type="entry name" value="MITOGEN-ACTIVATED PROTEIN KINASE KINASE KINASE 20-RELATED"/>
    <property type="match status" value="1"/>
</dbReference>
<dbReference type="PANTHER" id="PTHR43289:SF6">
    <property type="entry name" value="SERINE_THREONINE-PROTEIN KINASE NEKL-3"/>
    <property type="match status" value="1"/>
</dbReference>
<evidence type="ECO:0000313" key="8">
    <source>
        <dbReference type="Proteomes" id="UP000031599"/>
    </source>
</evidence>
<evidence type="ECO:0000256" key="5">
    <source>
        <dbReference type="PROSITE-ProRule" id="PRU10141"/>
    </source>
</evidence>
<feature type="binding site" evidence="5">
    <location>
        <position position="41"/>
    </location>
    <ligand>
        <name>ATP</name>
        <dbReference type="ChEBI" id="CHEBI:30616"/>
    </ligand>
</feature>
<dbReference type="InterPro" id="IPR017441">
    <property type="entry name" value="Protein_kinase_ATP_BS"/>
</dbReference>
<organism evidence="7 8">
    <name type="scientific">Enhygromyxa salina</name>
    <dbReference type="NCBI Taxonomy" id="215803"/>
    <lineage>
        <taxon>Bacteria</taxon>
        <taxon>Pseudomonadati</taxon>
        <taxon>Myxococcota</taxon>
        <taxon>Polyangia</taxon>
        <taxon>Nannocystales</taxon>
        <taxon>Nannocystaceae</taxon>
        <taxon>Enhygromyxa</taxon>
    </lineage>
</organism>
<dbReference type="EMBL" id="JMCC02000165">
    <property type="protein sequence ID" value="KIG11911.1"/>
    <property type="molecule type" value="Genomic_DNA"/>
</dbReference>
<dbReference type="Gene3D" id="3.30.200.20">
    <property type="entry name" value="Phosphorylase Kinase, domain 1"/>
    <property type="match status" value="1"/>
</dbReference>
<dbReference type="Gene3D" id="1.10.510.10">
    <property type="entry name" value="Transferase(Phosphotransferase) domain 1"/>
    <property type="match status" value="1"/>
</dbReference>
<feature type="domain" description="Protein kinase" evidence="6">
    <location>
        <begin position="12"/>
        <end position="280"/>
    </location>
</feature>
<accession>A0A0C2CL03</accession>
<comment type="caution">
    <text evidence="7">The sequence shown here is derived from an EMBL/GenBank/DDBJ whole genome shotgun (WGS) entry which is preliminary data.</text>
</comment>
<name>A0A0C2CL03_9BACT</name>
<protein>
    <submittedName>
        <fullName evidence="7">Serine/threonine kinase PKN8</fullName>
    </submittedName>
</protein>
<sequence>MDELEPLIADRFEILRRLGDGAFAVVYEAIDRDLERRVALKLFTSFAPNELDAALREARAMARLNHPNVLRVHDVGRHLGTPFLAIEYAHTDLQRWLAAAPRDADEILRLFCEAGTGLAAAHAAGLVHHDFKPANVMLRADGSVAVGDFGLARHLDTLDCGDQVDLADDPLGPELGPGPGKFAVGTLRYIAPERLLGQPGDDRSDQFSFCVSLWEALADQAPFHGADAQLRYDSIALGPAGTPRGSAHVTRALRRGLSEDPADRFETMDALLWALARPNVGRLDRLGSRAPVGAWLRRSARPSITAAMLGAVFVLSVGLSREAPALDVAITPTQVLTANAAMDHLGQLIEAGAYAQTVPALMTAMPVVRETDTKAQQEYLAQIEVLGDRLANANAPTQASLFYAAGLNLAKDLGSDPTSLTHKRATAMAKYRQRQRAGL</sequence>
<proteinExistence type="predicted"/>
<gene>
    <name evidence="7" type="ORF">DB30_02294</name>
</gene>
<dbReference type="RefSeq" id="WP_052558834.1">
    <property type="nucleotide sequence ID" value="NZ_JMCC02000165.1"/>
</dbReference>
<keyword evidence="3 7" id="KW-0418">Kinase</keyword>
<reference evidence="7 8" key="1">
    <citation type="submission" date="2014-12" db="EMBL/GenBank/DDBJ databases">
        <title>Genome assembly of Enhygromyxa salina DSM 15201.</title>
        <authorList>
            <person name="Sharma G."/>
            <person name="Subramanian S."/>
        </authorList>
    </citation>
    <scope>NUCLEOTIDE SEQUENCE [LARGE SCALE GENOMIC DNA]</scope>
    <source>
        <strain evidence="7 8">DSM 15201</strain>
    </source>
</reference>
<dbReference type="PROSITE" id="PS50011">
    <property type="entry name" value="PROTEIN_KINASE_DOM"/>
    <property type="match status" value="1"/>
</dbReference>
<dbReference type="GO" id="GO:0005524">
    <property type="term" value="F:ATP binding"/>
    <property type="evidence" value="ECO:0007669"/>
    <property type="project" value="UniProtKB-UniRule"/>
</dbReference>
<dbReference type="CDD" id="cd14014">
    <property type="entry name" value="STKc_PknB_like"/>
    <property type="match status" value="1"/>
</dbReference>
<dbReference type="Proteomes" id="UP000031599">
    <property type="component" value="Unassembled WGS sequence"/>
</dbReference>
<evidence type="ECO:0000256" key="2">
    <source>
        <dbReference type="ARBA" id="ARBA00022741"/>
    </source>
</evidence>
<keyword evidence="2 5" id="KW-0547">Nucleotide-binding</keyword>
<keyword evidence="1" id="KW-0808">Transferase</keyword>
<dbReference type="PROSITE" id="PS00107">
    <property type="entry name" value="PROTEIN_KINASE_ATP"/>
    <property type="match status" value="1"/>
</dbReference>
<evidence type="ECO:0000313" key="7">
    <source>
        <dbReference type="EMBL" id="KIG11911.1"/>
    </source>
</evidence>
<evidence type="ECO:0000259" key="6">
    <source>
        <dbReference type="PROSITE" id="PS50011"/>
    </source>
</evidence>
<dbReference type="InterPro" id="IPR000719">
    <property type="entry name" value="Prot_kinase_dom"/>
</dbReference>
<dbReference type="PROSITE" id="PS00108">
    <property type="entry name" value="PROTEIN_KINASE_ST"/>
    <property type="match status" value="1"/>
</dbReference>
<evidence type="ECO:0000256" key="1">
    <source>
        <dbReference type="ARBA" id="ARBA00022679"/>
    </source>
</evidence>
<dbReference type="InterPro" id="IPR011009">
    <property type="entry name" value="Kinase-like_dom_sf"/>
</dbReference>
<dbReference type="AlphaFoldDB" id="A0A0C2CL03"/>